<keyword evidence="4" id="KW-1185">Reference proteome</keyword>
<feature type="domain" description="CCHC-type" evidence="2">
    <location>
        <begin position="5"/>
        <end position="18"/>
    </location>
</feature>
<accession>A0ABR2GB43</accession>
<dbReference type="InterPro" id="IPR001878">
    <property type="entry name" value="Znf_CCHC"/>
</dbReference>
<evidence type="ECO:0000256" key="1">
    <source>
        <dbReference type="PROSITE-ProRule" id="PRU00047"/>
    </source>
</evidence>
<keyword evidence="1" id="KW-0862">Zinc</keyword>
<gene>
    <name evidence="3" type="ORF">V6N12_049984</name>
</gene>
<sequence>MMEFCYSCSRIGHMVNECSFKDEKFKKAGYCGPWLRAPSSKKSVDFPAYQQLLPGSGAIDDNLKNQGRRVKNLAIKERQDVLVSINPDDAELKVSDHTRSKMESSLISGSTRHPRTNQTFSTTAFNDICPFPCASTHEKSLSILFPLTKPTPSLSSDMDHAFHCFSSNPIEMFLIESGEVVNFVFSPGSNDGPSNTISRVEKQFKGKASGVRRLSGIKHDAREKHGMKLDRSYPLWVHVLHQFRKFCIVVSDFSLVFTGSKTPR</sequence>
<comment type="caution">
    <text evidence="3">The sequence shown here is derived from an EMBL/GenBank/DDBJ whole genome shotgun (WGS) entry which is preliminary data.</text>
</comment>
<dbReference type="EMBL" id="JBBPBM010000001">
    <property type="protein sequence ID" value="KAK8600126.1"/>
    <property type="molecule type" value="Genomic_DNA"/>
</dbReference>
<dbReference type="PROSITE" id="PS50158">
    <property type="entry name" value="ZF_CCHC"/>
    <property type="match status" value="1"/>
</dbReference>
<evidence type="ECO:0000259" key="2">
    <source>
        <dbReference type="PROSITE" id="PS50158"/>
    </source>
</evidence>
<organism evidence="3 4">
    <name type="scientific">Hibiscus sabdariffa</name>
    <name type="common">roselle</name>
    <dbReference type="NCBI Taxonomy" id="183260"/>
    <lineage>
        <taxon>Eukaryota</taxon>
        <taxon>Viridiplantae</taxon>
        <taxon>Streptophyta</taxon>
        <taxon>Embryophyta</taxon>
        <taxon>Tracheophyta</taxon>
        <taxon>Spermatophyta</taxon>
        <taxon>Magnoliopsida</taxon>
        <taxon>eudicotyledons</taxon>
        <taxon>Gunneridae</taxon>
        <taxon>Pentapetalae</taxon>
        <taxon>rosids</taxon>
        <taxon>malvids</taxon>
        <taxon>Malvales</taxon>
        <taxon>Malvaceae</taxon>
        <taxon>Malvoideae</taxon>
        <taxon>Hibiscus</taxon>
    </lineage>
</organism>
<dbReference type="Proteomes" id="UP001472677">
    <property type="component" value="Unassembled WGS sequence"/>
</dbReference>
<evidence type="ECO:0000313" key="3">
    <source>
        <dbReference type="EMBL" id="KAK8600126.1"/>
    </source>
</evidence>
<keyword evidence="1" id="KW-0863">Zinc-finger</keyword>
<evidence type="ECO:0000313" key="4">
    <source>
        <dbReference type="Proteomes" id="UP001472677"/>
    </source>
</evidence>
<name>A0ABR2GB43_9ROSI</name>
<protein>
    <recommendedName>
        <fullName evidence="2">CCHC-type domain-containing protein</fullName>
    </recommendedName>
</protein>
<keyword evidence="1" id="KW-0479">Metal-binding</keyword>
<reference evidence="3 4" key="1">
    <citation type="journal article" date="2024" name="G3 (Bethesda)">
        <title>Genome assembly of Hibiscus sabdariffa L. provides insights into metabolisms of medicinal natural products.</title>
        <authorList>
            <person name="Kim T."/>
        </authorList>
    </citation>
    <scope>NUCLEOTIDE SEQUENCE [LARGE SCALE GENOMIC DNA]</scope>
    <source>
        <strain evidence="3">TK-2024</strain>
        <tissue evidence="3">Old leaves</tissue>
    </source>
</reference>
<proteinExistence type="predicted"/>